<dbReference type="AlphaFoldDB" id="A0A2H9TGT1"/>
<accession>A0A2H9TGT1</accession>
<dbReference type="PANTHER" id="PTHR14195">
    <property type="entry name" value="G PATCH DOMAIN CONTAINING PROTEIN 2"/>
    <property type="match status" value="1"/>
</dbReference>
<sequence>MGKPRHNRPRQLLEECDFVNLSLETPSGGDDNSESTSLFFEDRQATEVQVEQTRHTKHTKNTKSTKSTKNTKHASHSSSDDDSGAEQDYISNVLANKSSDADDDEIFANLVKEYRFLMSPGSQKDIEWALDENAERILRERKASDPKYAAMKQEEFDDIVSFEGIYGKRQRKGRPKKSHAGPSIDHGGRSKKDRHEPDFDVNFKQLNREIRDFVKTEESGESFELEPHPPMVRKLVHQLAHMYGLRSKSSGQGVERYCVLIKCENTRLPRDLKRLDKFLEGAQKAARYAGSGREKGKEKVKAKPTTTAARVSPGTVIGSEAAPIEDDNIGNKMLRKLGWAPGQGLGSEKAGRTEPVEAVFRGNRVGLGH</sequence>
<feature type="compositionally biased region" description="Basic residues" evidence="1">
    <location>
        <begin position="168"/>
        <end position="179"/>
    </location>
</feature>
<evidence type="ECO:0000313" key="4">
    <source>
        <dbReference type="EMBL" id="PJF16983.1"/>
    </source>
</evidence>
<reference evidence="4 5" key="1">
    <citation type="submission" date="2016-10" db="EMBL/GenBank/DDBJ databases">
        <title>The genome of Paramicrosporidium saccamoebae is the missing link in understanding Cryptomycota and Microsporidia evolution.</title>
        <authorList>
            <person name="Quandt C.A."/>
            <person name="Beaudet D."/>
            <person name="Corsaro D."/>
            <person name="Michel R."/>
            <person name="Corradi N."/>
            <person name="James T."/>
        </authorList>
    </citation>
    <scope>NUCLEOTIDE SEQUENCE [LARGE SCALE GENOMIC DNA]</scope>
    <source>
        <strain evidence="4 5">KSL3</strain>
    </source>
</reference>
<dbReference type="EMBL" id="MTSL01000199">
    <property type="protein sequence ID" value="PJF16983.1"/>
    <property type="molecule type" value="Genomic_DNA"/>
</dbReference>
<dbReference type="Pfam" id="PF01585">
    <property type="entry name" value="G-patch"/>
    <property type="match status" value="1"/>
</dbReference>
<dbReference type="SMART" id="SM00443">
    <property type="entry name" value="G_patch"/>
    <property type="match status" value="1"/>
</dbReference>
<feature type="domain" description="R3H" evidence="3">
    <location>
        <begin position="200"/>
        <end position="264"/>
    </location>
</feature>
<dbReference type="Proteomes" id="UP000240830">
    <property type="component" value="Unassembled WGS sequence"/>
</dbReference>
<dbReference type="InterPro" id="IPR001374">
    <property type="entry name" value="R3H_dom"/>
</dbReference>
<evidence type="ECO:0008006" key="6">
    <source>
        <dbReference type="Google" id="ProtNLM"/>
    </source>
</evidence>
<dbReference type="PROSITE" id="PS50174">
    <property type="entry name" value="G_PATCH"/>
    <property type="match status" value="1"/>
</dbReference>
<dbReference type="CDD" id="cd02325">
    <property type="entry name" value="R3H"/>
    <property type="match status" value="1"/>
</dbReference>
<feature type="region of interest" description="Disordered" evidence="1">
    <location>
        <begin position="167"/>
        <end position="198"/>
    </location>
</feature>
<dbReference type="OrthoDB" id="21470at2759"/>
<feature type="compositionally biased region" description="Basic and acidic residues" evidence="1">
    <location>
        <begin position="186"/>
        <end position="198"/>
    </location>
</feature>
<name>A0A2H9TGT1_9FUNG</name>
<dbReference type="Gene3D" id="3.30.1370.50">
    <property type="entry name" value="R3H-like domain"/>
    <property type="match status" value="1"/>
</dbReference>
<dbReference type="PROSITE" id="PS51061">
    <property type="entry name" value="R3H"/>
    <property type="match status" value="1"/>
</dbReference>
<evidence type="ECO:0000256" key="1">
    <source>
        <dbReference type="SAM" id="MobiDB-lite"/>
    </source>
</evidence>
<dbReference type="InterPro" id="IPR051189">
    <property type="entry name" value="Splicing_assoc_domain"/>
</dbReference>
<protein>
    <recommendedName>
        <fullName evidence="6">G-patch domain-containing protein</fullName>
    </recommendedName>
</protein>
<evidence type="ECO:0000259" key="3">
    <source>
        <dbReference type="PROSITE" id="PS51061"/>
    </source>
</evidence>
<evidence type="ECO:0000313" key="5">
    <source>
        <dbReference type="Proteomes" id="UP000240830"/>
    </source>
</evidence>
<dbReference type="STRING" id="1246581.A0A2H9TGT1"/>
<gene>
    <name evidence="4" type="ORF">PSACC_03212</name>
</gene>
<dbReference type="GO" id="GO:0003676">
    <property type="term" value="F:nucleic acid binding"/>
    <property type="evidence" value="ECO:0007669"/>
    <property type="project" value="UniProtKB-UniRule"/>
</dbReference>
<dbReference type="InterPro" id="IPR000467">
    <property type="entry name" value="G_patch_dom"/>
</dbReference>
<keyword evidence="5" id="KW-1185">Reference proteome</keyword>
<feature type="region of interest" description="Disordered" evidence="1">
    <location>
        <begin position="21"/>
        <end position="86"/>
    </location>
</feature>
<dbReference type="InterPro" id="IPR036867">
    <property type="entry name" value="R3H_dom_sf"/>
</dbReference>
<organism evidence="4 5">
    <name type="scientific">Paramicrosporidium saccamoebae</name>
    <dbReference type="NCBI Taxonomy" id="1246581"/>
    <lineage>
        <taxon>Eukaryota</taxon>
        <taxon>Fungi</taxon>
        <taxon>Fungi incertae sedis</taxon>
        <taxon>Cryptomycota</taxon>
        <taxon>Cryptomycota incertae sedis</taxon>
        <taxon>Paramicrosporidium</taxon>
    </lineage>
</organism>
<dbReference type="SMART" id="SM00393">
    <property type="entry name" value="R3H"/>
    <property type="match status" value="1"/>
</dbReference>
<evidence type="ECO:0000259" key="2">
    <source>
        <dbReference type="PROSITE" id="PS50174"/>
    </source>
</evidence>
<comment type="caution">
    <text evidence="4">The sequence shown here is derived from an EMBL/GenBank/DDBJ whole genome shotgun (WGS) entry which is preliminary data.</text>
</comment>
<feature type="domain" description="G-patch" evidence="2">
    <location>
        <begin position="326"/>
        <end position="369"/>
    </location>
</feature>
<dbReference type="SUPFAM" id="SSF82708">
    <property type="entry name" value="R3H domain"/>
    <property type="match status" value="1"/>
</dbReference>
<dbReference type="Pfam" id="PF01424">
    <property type="entry name" value="R3H"/>
    <property type="match status" value="1"/>
</dbReference>
<proteinExistence type="predicted"/>